<keyword evidence="1" id="KW-0472">Membrane</keyword>
<keyword evidence="1" id="KW-1133">Transmembrane helix</keyword>
<name>A0A6A6Y4F1_9PEZI</name>
<keyword evidence="3" id="KW-1185">Reference proteome</keyword>
<dbReference type="GeneID" id="54464844"/>
<proteinExistence type="predicted"/>
<dbReference type="AlphaFoldDB" id="A0A6A6Y4F1"/>
<gene>
    <name evidence="2 4" type="ORF">BDZ99DRAFT_503269</name>
</gene>
<evidence type="ECO:0008006" key="5">
    <source>
        <dbReference type="Google" id="ProtNLM"/>
    </source>
</evidence>
<dbReference type="Proteomes" id="UP000504636">
    <property type="component" value="Unplaced"/>
</dbReference>
<evidence type="ECO:0000313" key="2">
    <source>
        <dbReference type="EMBL" id="KAF2803676.1"/>
    </source>
</evidence>
<evidence type="ECO:0000256" key="1">
    <source>
        <dbReference type="SAM" id="Phobius"/>
    </source>
</evidence>
<dbReference type="OrthoDB" id="5415347at2759"/>
<reference evidence="4" key="3">
    <citation type="submission" date="2025-04" db="UniProtKB">
        <authorList>
            <consortium name="RefSeq"/>
        </authorList>
    </citation>
    <scope>IDENTIFICATION</scope>
    <source>
        <strain evidence="4">CBS 304.34</strain>
    </source>
</reference>
<organism evidence="2">
    <name type="scientific">Mytilinidion resinicola</name>
    <dbReference type="NCBI Taxonomy" id="574789"/>
    <lineage>
        <taxon>Eukaryota</taxon>
        <taxon>Fungi</taxon>
        <taxon>Dikarya</taxon>
        <taxon>Ascomycota</taxon>
        <taxon>Pezizomycotina</taxon>
        <taxon>Dothideomycetes</taxon>
        <taxon>Pleosporomycetidae</taxon>
        <taxon>Mytilinidiales</taxon>
        <taxon>Mytilinidiaceae</taxon>
        <taxon>Mytilinidion</taxon>
    </lineage>
</organism>
<evidence type="ECO:0000313" key="4">
    <source>
        <dbReference type="RefSeq" id="XP_033570640.1"/>
    </source>
</evidence>
<feature type="transmembrane region" description="Helical" evidence="1">
    <location>
        <begin position="72"/>
        <end position="97"/>
    </location>
</feature>
<dbReference type="EMBL" id="MU003717">
    <property type="protein sequence ID" value="KAF2803676.1"/>
    <property type="molecule type" value="Genomic_DNA"/>
</dbReference>
<reference evidence="4" key="2">
    <citation type="submission" date="2020-04" db="EMBL/GenBank/DDBJ databases">
        <authorList>
            <consortium name="NCBI Genome Project"/>
        </authorList>
    </citation>
    <scope>NUCLEOTIDE SEQUENCE</scope>
    <source>
        <strain evidence="4">CBS 304.34</strain>
    </source>
</reference>
<protein>
    <recommendedName>
        <fullName evidence="5">Apple domain-containing protein</fullName>
    </recommendedName>
</protein>
<sequence>MAGGQGPAYEGIEVMPESRGIESGGALQPNTGQHGYYVNHNDVPSHISPNGRTAPSLARRKKTVFCLTTREAGFVLVILMLVIAGSVGGGVGGTIAAKHQSQNKSPLETLSSSQTISVAGTSIENSSSFPTALVTKTNTESSSIGATSTTSSAASAESIDAAGCPASNGTTYTSNGSVFIKLCQIDITATGLQYYLQENEIKSSLDDCIDFCTAWSESNPGNECLAVAWDIYVPGFSQNNQRCWLKNYTTVLTPNERSFQVMASAILI</sequence>
<reference evidence="2 4" key="1">
    <citation type="journal article" date="2020" name="Stud. Mycol.">
        <title>101 Dothideomycetes genomes: a test case for predicting lifestyles and emergence of pathogens.</title>
        <authorList>
            <person name="Haridas S."/>
            <person name="Albert R."/>
            <person name="Binder M."/>
            <person name="Bloem J."/>
            <person name="Labutti K."/>
            <person name="Salamov A."/>
            <person name="Andreopoulos B."/>
            <person name="Baker S."/>
            <person name="Barry K."/>
            <person name="Bills G."/>
            <person name="Bluhm B."/>
            <person name="Cannon C."/>
            <person name="Castanera R."/>
            <person name="Culley D."/>
            <person name="Daum C."/>
            <person name="Ezra D."/>
            <person name="Gonzalez J."/>
            <person name="Henrissat B."/>
            <person name="Kuo A."/>
            <person name="Liang C."/>
            <person name="Lipzen A."/>
            <person name="Lutzoni F."/>
            <person name="Magnuson J."/>
            <person name="Mondo S."/>
            <person name="Nolan M."/>
            <person name="Ohm R."/>
            <person name="Pangilinan J."/>
            <person name="Park H.-J."/>
            <person name="Ramirez L."/>
            <person name="Alfaro M."/>
            <person name="Sun H."/>
            <person name="Tritt A."/>
            <person name="Yoshinaga Y."/>
            <person name="Zwiers L.-H."/>
            <person name="Turgeon B."/>
            <person name="Goodwin S."/>
            <person name="Spatafora J."/>
            <person name="Crous P."/>
            <person name="Grigoriev I."/>
        </authorList>
    </citation>
    <scope>NUCLEOTIDE SEQUENCE</scope>
    <source>
        <strain evidence="2 4">CBS 304.34</strain>
    </source>
</reference>
<evidence type="ECO:0000313" key="3">
    <source>
        <dbReference type="Proteomes" id="UP000504636"/>
    </source>
</evidence>
<keyword evidence="1" id="KW-0812">Transmembrane</keyword>
<dbReference type="RefSeq" id="XP_033570640.1">
    <property type="nucleotide sequence ID" value="XM_033723951.1"/>
</dbReference>
<accession>A0A6A6Y4F1</accession>